<dbReference type="EMBL" id="CATOUU010000959">
    <property type="protein sequence ID" value="CAI9962624.1"/>
    <property type="molecule type" value="Genomic_DNA"/>
</dbReference>
<feature type="compositionally biased region" description="Polar residues" evidence="1">
    <location>
        <begin position="58"/>
        <end position="67"/>
    </location>
</feature>
<name>A0AA86NWM6_9EUKA</name>
<feature type="compositionally biased region" description="Low complexity" evidence="1">
    <location>
        <begin position="21"/>
        <end position="38"/>
    </location>
</feature>
<reference evidence="2" key="1">
    <citation type="submission" date="2023-06" db="EMBL/GenBank/DDBJ databases">
        <authorList>
            <person name="Kurt Z."/>
        </authorList>
    </citation>
    <scope>NUCLEOTIDE SEQUENCE</scope>
</reference>
<feature type="region of interest" description="Disordered" evidence="1">
    <location>
        <begin position="379"/>
        <end position="405"/>
    </location>
</feature>
<dbReference type="Proteomes" id="UP001642409">
    <property type="component" value="Unassembled WGS sequence"/>
</dbReference>
<feature type="region of interest" description="Disordered" evidence="1">
    <location>
        <begin position="1"/>
        <end position="69"/>
    </location>
</feature>
<dbReference type="EMBL" id="CAXDID020000643">
    <property type="protein sequence ID" value="CAL6107978.1"/>
    <property type="molecule type" value="Genomic_DNA"/>
</dbReference>
<evidence type="ECO:0000313" key="6">
    <source>
        <dbReference type="Proteomes" id="UP001642409"/>
    </source>
</evidence>
<reference evidence="4 6" key="2">
    <citation type="submission" date="2024-07" db="EMBL/GenBank/DDBJ databases">
        <authorList>
            <person name="Akdeniz Z."/>
        </authorList>
    </citation>
    <scope>NUCLEOTIDE SEQUENCE [LARGE SCALE GENOMIC DNA]</scope>
</reference>
<dbReference type="EMBL" id="CAXDID020000113">
    <property type="protein sequence ID" value="CAL6029949.1"/>
    <property type="molecule type" value="Genomic_DNA"/>
</dbReference>
<dbReference type="AlphaFoldDB" id="A0AA86NWM6"/>
<evidence type="ECO:0000256" key="1">
    <source>
        <dbReference type="SAM" id="MobiDB-lite"/>
    </source>
</evidence>
<protein>
    <submittedName>
        <fullName evidence="4">Hypothetical_protein</fullName>
    </submittedName>
</protein>
<dbReference type="EMBL" id="CATOUU010000355">
    <property type="protein sequence ID" value="CAI9926031.1"/>
    <property type="molecule type" value="Genomic_DNA"/>
</dbReference>
<keyword evidence="6" id="KW-1185">Reference proteome</keyword>
<accession>A0AA86NWM6</accession>
<sequence>MQNQPNNPTEQQVNEDKNSDQKQQQDQNNEQLKQLQNETSDIKQNDIQVVEEDEQDNEPSNQSTYSDKQYFEDEDKTDFSTQANTDQAHEDQYFPKQAYSTRKIPVQKIKKFEQALLEAFVKEFNVQFTTLREAYIHYKQNKLITQNNTKRKNTKLQMKQIAQYCDLDLITCYNLLKNIEKQLEKWDQSIKDNISQKITELLNQEPELTLVQLKQQILLEFKIKEQVSKNYREINLYINGQIQLLKQVKSPEIKTQNRLLNQKIMKQQNKLQKSCGITIQMIKSADETDNSDDDVLISHLTVNRNLQPIQLEFTQAVTQTGMDTPMCNKTYVKNFISFVANKVKQIQVGKSLIHEEIIVPVFDNQQAVLVSSSGKSQNVKINKCAGNNDDDNNQNQAKNQHDKVDSDIDQPSFLNVYSQEPAHNQTSNNEAERNQNQINATDLIFQHPPYFTQIQHEPYVNMNPNNRELHENEQLNKLLLLQIYNITDIDFNNIVDAIKYLLMNGKQISTSEQKFFKRVNGFFENKNRNPKYWQNKYQALCDQVQSSISQEQENINEQNTEEYVQTISQTYINQLTNVEQNQNNQPFEEKHVTNEEGQLIQQIKDYDYYLLEAITNFFKSLNDKEYPSDFNDLKVALTQHQKYSHLRGNINLNFELIKQKSNMPKEKQNSNLFVQAKGRHLSELDTEQRKQIRSRIQQLKNEGYSKQDSKIKIYEEFKVEEQYDLNRKEVDEIINNKFNKSTKQ</sequence>
<feature type="compositionally biased region" description="Polar residues" evidence="1">
    <location>
        <begin position="1"/>
        <end position="12"/>
    </location>
</feature>
<evidence type="ECO:0000313" key="2">
    <source>
        <dbReference type="EMBL" id="CAI9926031.1"/>
    </source>
</evidence>
<organism evidence="2">
    <name type="scientific">Hexamita inflata</name>
    <dbReference type="NCBI Taxonomy" id="28002"/>
    <lineage>
        <taxon>Eukaryota</taxon>
        <taxon>Metamonada</taxon>
        <taxon>Diplomonadida</taxon>
        <taxon>Hexamitidae</taxon>
        <taxon>Hexamitinae</taxon>
        <taxon>Hexamita</taxon>
    </lineage>
</organism>
<evidence type="ECO:0000313" key="3">
    <source>
        <dbReference type="EMBL" id="CAI9962624.1"/>
    </source>
</evidence>
<evidence type="ECO:0000313" key="5">
    <source>
        <dbReference type="EMBL" id="CAL6107978.1"/>
    </source>
</evidence>
<evidence type="ECO:0000313" key="4">
    <source>
        <dbReference type="EMBL" id="CAL6029949.1"/>
    </source>
</evidence>
<comment type="caution">
    <text evidence="2">The sequence shown here is derived from an EMBL/GenBank/DDBJ whole genome shotgun (WGS) entry which is preliminary data.</text>
</comment>
<proteinExistence type="predicted"/>
<gene>
    <name evidence="2" type="ORF">HINF_LOCUS13676</name>
    <name evidence="4" type="ORF">HINF_LOCUS32826</name>
    <name evidence="3" type="ORF">HINF_LOCUS50269</name>
    <name evidence="5" type="ORF">HINF_LOCUS74747</name>
</gene>